<evidence type="ECO:0000313" key="4">
    <source>
        <dbReference type="EMBL" id="AQP45680.1"/>
    </source>
</evidence>
<feature type="domain" description="Transposase IS110-like N-terminal" evidence="1">
    <location>
        <begin position="12"/>
        <end position="160"/>
    </location>
</feature>
<dbReference type="Pfam" id="PF01548">
    <property type="entry name" value="DEDD_Tnp_IS110"/>
    <property type="match status" value="1"/>
</dbReference>
<dbReference type="InterPro" id="IPR047650">
    <property type="entry name" value="Transpos_IS110"/>
</dbReference>
<dbReference type="RefSeq" id="WP_077339480.1">
    <property type="nucleotide sequence ID" value="NZ_CP019605.1"/>
</dbReference>
<evidence type="ECO:0000259" key="1">
    <source>
        <dbReference type="Pfam" id="PF01548"/>
    </source>
</evidence>
<gene>
    <name evidence="3" type="ORF">RPIT_00540</name>
    <name evidence="4" type="ORF">RPIT_13390</name>
</gene>
<dbReference type="KEGG" id="tfl:RPIT_13390"/>
<dbReference type="InterPro" id="IPR003346">
    <property type="entry name" value="Transposase_20"/>
</dbReference>
<evidence type="ECO:0000259" key="2">
    <source>
        <dbReference type="Pfam" id="PF02371"/>
    </source>
</evidence>
<dbReference type="Pfam" id="PF02371">
    <property type="entry name" value="Transposase_20"/>
    <property type="match status" value="1"/>
</dbReference>
<dbReference type="GO" id="GO:0006313">
    <property type="term" value="P:DNA transposition"/>
    <property type="evidence" value="ECO:0007669"/>
    <property type="project" value="InterPro"/>
</dbReference>
<proteinExistence type="predicted"/>
<accession>A0A1Q2CBK9</accession>
<dbReference type="PANTHER" id="PTHR33055">
    <property type="entry name" value="TRANSPOSASE FOR INSERTION SEQUENCE ELEMENT IS1111A"/>
    <property type="match status" value="1"/>
</dbReference>
<feature type="domain" description="Transposase IS116/IS110/IS902 C-terminal" evidence="2">
    <location>
        <begin position="231"/>
        <end position="312"/>
    </location>
</feature>
<protein>
    <submittedName>
        <fullName evidence="3">IS110 family transposase</fullName>
    </submittedName>
</protein>
<dbReference type="GO" id="GO:0003677">
    <property type="term" value="F:DNA binding"/>
    <property type="evidence" value="ECO:0007669"/>
    <property type="project" value="InterPro"/>
</dbReference>
<dbReference type="Proteomes" id="UP000188324">
    <property type="component" value="Chromosome"/>
</dbReference>
<keyword evidence="5" id="KW-1185">Reference proteome</keyword>
<dbReference type="AlphaFoldDB" id="A0A1Q2CBK9"/>
<dbReference type="EMBL" id="CP019605">
    <property type="protein sequence ID" value="AQP43490.1"/>
    <property type="molecule type" value="Genomic_DNA"/>
</dbReference>
<sequence length="348" mass="38306">MTIVADIYPYVVGVDTHARSHTFAILSRGRLVDTQTFPTNQAGLARAVDWIGRRTAGEISDTVVSAEGTSSYGAQLAGMLAEHGYRVVEAPTPHRGRDGKTDALDAQRAARGVIDLEDTALRDHRRHGDLRDAIAALSTLRAHYTDQRTALINMLTALLRVTDLGIDARGPLTATQITQIAGWRPRREPEPLHIQRQIAIAHARDIGDLDRRLAANKSQLADLTARHSPQLLDIYGVGPVSAAVIIAAWSHPGRVRSEAAFAKLAGVCPIPASSGNTTRHRLNRGGDRRLNWALHQIITTRLSHDPRTKAYVARREAEGKTPKEIRRCLKRYLARQIYRTLTAPLDNT</sequence>
<dbReference type="GO" id="GO:0004803">
    <property type="term" value="F:transposase activity"/>
    <property type="evidence" value="ECO:0007669"/>
    <property type="project" value="InterPro"/>
</dbReference>
<organism evidence="3 5">
    <name type="scientific">Tessaracoccus flavus</name>
    <dbReference type="NCBI Taxonomy" id="1610493"/>
    <lineage>
        <taxon>Bacteria</taxon>
        <taxon>Bacillati</taxon>
        <taxon>Actinomycetota</taxon>
        <taxon>Actinomycetes</taxon>
        <taxon>Propionibacteriales</taxon>
        <taxon>Propionibacteriaceae</taxon>
        <taxon>Tessaracoccus</taxon>
    </lineage>
</organism>
<dbReference type="OrthoDB" id="4337860at2"/>
<reference evidence="3 5" key="1">
    <citation type="journal article" date="2016" name="Int. J. Syst. Evol. Microbiol.">
        <title>Tessaracoccus flavus sp. nov., isolated from the drainage system of a lindane-producing factory.</title>
        <authorList>
            <person name="Kumari R."/>
            <person name="Singh P."/>
            <person name="Schumann P."/>
            <person name="Lal R."/>
        </authorList>
    </citation>
    <scope>NUCLEOTIDE SEQUENCE [LARGE SCALE GENOMIC DNA]</scope>
    <source>
        <strain evidence="3 5">RP1T</strain>
    </source>
</reference>
<evidence type="ECO:0000313" key="5">
    <source>
        <dbReference type="Proteomes" id="UP000188324"/>
    </source>
</evidence>
<dbReference type="PANTHER" id="PTHR33055:SF16">
    <property type="entry name" value="TRANSPOSASE FOR INSERTION SEQUENCE ELEMENT IS1547"/>
    <property type="match status" value="1"/>
</dbReference>
<reference evidence="3" key="2">
    <citation type="submission" date="2017-02" db="EMBL/GenBank/DDBJ databases">
        <authorList>
            <person name="Peterson S.W."/>
        </authorList>
    </citation>
    <scope>NUCLEOTIDE SEQUENCE</scope>
    <source>
        <strain evidence="3">RP1T</strain>
    </source>
</reference>
<evidence type="ECO:0000313" key="3">
    <source>
        <dbReference type="EMBL" id="AQP43490.1"/>
    </source>
</evidence>
<name>A0A1Q2CBK9_9ACTN</name>
<dbReference type="EMBL" id="CP019605">
    <property type="protein sequence ID" value="AQP45680.1"/>
    <property type="molecule type" value="Genomic_DNA"/>
</dbReference>
<dbReference type="KEGG" id="tfl:RPIT_00540"/>
<dbReference type="InterPro" id="IPR002525">
    <property type="entry name" value="Transp_IS110-like_N"/>
</dbReference>
<dbReference type="NCBIfam" id="NF033542">
    <property type="entry name" value="transpos_IS110"/>
    <property type="match status" value="1"/>
</dbReference>